<dbReference type="PANTHER" id="PTHR43162:SF1">
    <property type="entry name" value="PRESTALK A DIFFERENTIATION PROTEIN A"/>
    <property type="match status" value="1"/>
</dbReference>
<dbReference type="InterPro" id="IPR051604">
    <property type="entry name" value="Ergot_Alk_Oxidoreductase"/>
</dbReference>
<accession>A0A7W8F602</accession>
<dbReference type="InterPro" id="IPR036291">
    <property type="entry name" value="NAD(P)-bd_dom_sf"/>
</dbReference>
<comment type="caution">
    <text evidence="2">The sequence shown here is derived from an EMBL/GenBank/DDBJ whole genome shotgun (WGS) entry which is preliminary data.</text>
</comment>
<dbReference type="AlphaFoldDB" id="A0A7W8F602"/>
<dbReference type="Gene3D" id="3.90.25.10">
    <property type="entry name" value="UDP-galactose 4-epimerase, domain 1"/>
    <property type="match status" value="1"/>
</dbReference>
<dbReference type="Proteomes" id="UP000528608">
    <property type="component" value="Unassembled WGS sequence"/>
</dbReference>
<evidence type="ECO:0000313" key="3">
    <source>
        <dbReference type="Proteomes" id="UP000528608"/>
    </source>
</evidence>
<dbReference type="InterPro" id="IPR008030">
    <property type="entry name" value="NmrA-like"/>
</dbReference>
<evidence type="ECO:0000313" key="2">
    <source>
        <dbReference type="EMBL" id="MBB5121876.1"/>
    </source>
</evidence>
<dbReference type="SUPFAM" id="SSF51735">
    <property type="entry name" value="NAD(P)-binding Rossmann-fold domains"/>
    <property type="match status" value="1"/>
</dbReference>
<sequence length="280" mass="30016">MNDYTVTVTGSTGKTGRHVSDQAIKRGWRVRAASRRDAGPGEWVPMDWADRNTWSPAFTGSDAAYIVLPAEHPGILDQAPAMLRTAADAGVKKIVLLSAMDVDTAPAGTLQPVAEQALRRLPVEWAIVRPTWFMDNFTTGGFAAMTAAGHLRFPTGDGRLPFVDSRDIAAVATEALAGDGPAGILPVTGPQAVTHHQVAAALTTALGRHIQYTSIPAEDFVTDLTAMGFPLEHARHMANTHIQLSTGKLLIPVTDTVERLTGRRAHSLEDFARHHARTAP</sequence>
<name>A0A7W8F602_STREU</name>
<proteinExistence type="predicted"/>
<gene>
    <name evidence="2" type="ORF">FHS36_005345</name>
</gene>
<dbReference type="RefSeq" id="WP_102917834.1">
    <property type="nucleotide sequence ID" value="NZ_JACHJF010000021.1"/>
</dbReference>
<dbReference type="PANTHER" id="PTHR43162">
    <property type="match status" value="1"/>
</dbReference>
<dbReference type="Gene3D" id="3.40.50.720">
    <property type="entry name" value="NAD(P)-binding Rossmann-like Domain"/>
    <property type="match status" value="1"/>
</dbReference>
<organism evidence="2 3">
    <name type="scientific">Streptomyces eurocidicus</name>
    <name type="common">Streptoverticillium eurocidicus</name>
    <dbReference type="NCBI Taxonomy" id="66423"/>
    <lineage>
        <taxon>Bacteria</taxon>
        <taxon>Bacillati</taxon>
        <taxon>Actinomycetota</taxon>
        <taxon>Actinomycetes</taxon>
        <taxon>Kitasatosporales</taxon>
        <taxon>Streptomycetaceae</taxon>
        <taxon>Streptomyces</taxon>
    </lineage>
</organism>
<reference evidence="2 3" key="1">
    <citation type="submission" date="2020-08" db="EMBL/GenBank/DDBJ databases">
        <title>Genomic Encyclopedia of Type Strains, Phase III (KMG-III): the genomes of soil and plant-associated and newly described type strains.</title>
        <authorList>
            <person name="Whitman W."/>
        </authorList>
    </citation>
    <scope>NUCLEOTIDE SEQUENCE [LARGE SCALE GENOMIC DNA]</scope>
    <source>
        <strain evidence="2 3">CECT 3259</strain>
    </source>
</reference>
<feature type="domain" description="NmrA-like" evidence="1">
    <location>
        <begin position="4"/>
        <end position="240"/>
    </location>
</feature>
<dbReference type="OrthoDB" id="285016at2"/>
<dbReference type="Pfam" id="PF05368">
    <property type="entry name" value="NmrA"/>
    <property type="match status" value="1"/>
</dbReference>
<evidence type="ECO:0000259" key="1">
    <source>
        <dbReference type="Pfam" id="PF05368"/>
    </source>
</evidence>
<protein>
    <submittedName>
        <fullName evidence="2">Uncharacterized protein YbjT (DUF2867 family)</fullName>
    </submittedName>
</protein>
<dbReference type="EMBL" id="JACHJF010000021">
    <property type="protein sequence ID" value="MBB5121876.1"/>
    <property type="molecule type" value="Genomic_DNA"/>
</dbReference>